<dbReference type="NCBIfam" id="NF003555">
    <property type="entry name" value="PRK05218.1"/>
    <property type="match status" value="1"/>
</dbReference>
<dbReference type="PROSITE" id="PS00298">
    <property type="entry name" value="HSP90"/>
    <property type="match status" value="1"/>
</dbReference>
<feature type="signal peptide" evidence="7">
    <location>
        <begin position="1"/>
        <end position="26"/>
    </location>
</feature>
<dbReference type="PANTHER" id="PTHR11528">
    <property type="entry name" value="HEAT SHOCK PROTEIN 90 FAMILY MEMBER"/>
    <property type="match status" value="1"/>
</dbReference>
<evidence type="ECO:0000313" key="9">
    <source>
        <dbReference type="EMBL" id="EEH51539.1"/>
    </source>
</evidence>
<feature type="compositionally biased region" description="Acidic residues" evidence="6">
    <location>
        <begin position="780"/>
        <end position="813"/>
    </location>
</feature>
<dbReference type="FunFam" id="3.40.50.11260:FF:000005">
    <property type="entry name" value="Heat shock protein 90"/>
    <property type="match status" value="1"/>
</dbReference>
<dbReference type="SUPFAM" id="SSF110942">
    <property type="entry name" value="HSP90 C-terminal domain"/>
    <property type="match status" value="1"/>
</dbReference>
<feature type="domain" description="Histidine kinase/HSP90-like ATPase" evidence="8">
    <location>
        <begin position="70"/>
        <end position="227"/>
    </location>
</feature>
<dbReference type="FunFam" id="1.20.120.790:FF:000001">
    <property type="entry name" value="Heat shock protein 90 alpha"/>
    <property type="match status" value="1"/>
</dbReference>
<dbReference type="PIRSF" id="PIRSF002583">
    <property type="entry name" value="Hsp90"/>
    <property type="match status" value="1"/>
</dbReference>
<evidence type="ECO:0000313" key="10">
    <source>
        <dbReference type="Proteomes" id="UP000001876"/>
    </source>
</evidence>
<keyword evidence="10" id="KW-1185">Reference proteome</keyword>
<evidence type="ECO:0000256" key="5">
    <source>
        <dbReference type="PIRSR" id="PIRSR002583-1"/>
    </source>
</evidence>
<dbReference type="InterPro" id="IPR020568">
    <property type="entry name" value="Ribosomal_Su5_D2-typ_SF"/>
</dbReference>
<feature type="region of interest" description="Disordered" evidence="6">
    <location>
        <begin position="775"/>
        <end position="820"/>
    </location>
</feature>
<dbReference type="CDD" id="cd16927">
    <property type="entry name" value="HATPase_Hsp90-like"/>
    <property type="match status" value="1"/>
</dbReference>
<sequence length="820" mass="92782">MKFAKTIAALFGVLLVLGAAVPVVRADDAEVDAPAVNHKDKAFKEGAEQHEFQAEVSRLMDIIINSLYSNKDIFLRELISNGSDSLDKIRFLALTDESLLGVGDDANLEIRIKVDHDKKILTIRDRGVGMTKKDLKENLGTIAKSGTSAFLEQMQKGGDMSLIGQFGVGFYSVYLVADFVEVRSKHNDEDTQWIWESKADGAFAISPDDGEPLGRGVEINIYLKEEAQEYLDEDKLKELVGKYSEFINFPIYLWQSSEVEEEVPVDEVVEGEEDDDEDADASDDDEEDSAAADDDDEDASVEDDDDDDADEDEDEDKPKTKKVKKTVWDWELLNDSKAIWLRNAADVEEDEYAKFFKALSKSEDAPLSYTHFKAEGDVEFKSILFIPEKAPADMFDNYYNKASALKLYVRRVFISDEFDELLPKYLSFIKGIVDSDTLPLNVSRETLQQHTSLKTIKKKLVRKALDMIRRLAEEGEDDDDEDADADAESAEDAAEKADDKADDEDSKYDTFWKSFGKAIKLGIIEDASNRTRLAKLMRFYTSKSPEKLVSLEQYVERMKPGQKSIYYLAGESREALEKSPFLERLLAKDLEVIYFTDPIDEYTMQNLTEFDEFKFSNASKEDLKFGDTDDKEKARNKKLKEQFKDFTRWWKDVLPADEVESVKISNRLVTTPCSVVTSKYGWSANMERIMKAQALSDESRLSYMKGKKTLEINPRHPIIKALKERAADDADDEETKTLAKVMFETAMLESGFTFEEPAGFASRLFDMVRSNMGVSKDDKVDDIDDDVEDEPEPEAEDGAAAADDVEEDVADEPAEAKDEL</sequence>
<evidence type="ECO:0000256" key="4">
    <source>
        <dbReference type="ARBA" id="ARBA00023186"/>
    </source>
</evidence>
<feature type="binding site" evidence="5">
    <location>
        <position position="144"/>
    </location>
    <ligand>
        <name>ATP</name>
        <dbReference type="ChEBI" id="CHEBI:30616"/>
    </ligand>
</feature>
<dbReference type="Gene3D" id="3.40.50.11260">
    <property type="match status" value="1"/>
</dbReference>
<dbReference type="SUPFAM" id="SSF55874">
    <property type="entry name" value="ATPase domain of HSP90 chaperone/DNA topoisomerase II/histidine kinase"/>
    <property type="match status" value="1"/>
</dbReference>
<feature type="binding site" evidence="5">
    <location>
        <position position="444"/>
    </location>
    <ligand>
        <name>ATP</name>
        <dbReference type="ChEBI" id="CHEBI:30616"/>
    </ligand>
</feature>
<dbReference type="InterPro" id="IPR001404">
    <property type="entry name" value="Hsp90_fam"/>
</dbReference>
<dbReference type="eggNOG" id="KOG0020">
    <property type="taxonomic scope" value="Eukaryota"/>
</dbReference>
<feature type="binding site" evidence="5">
    <location>
        <begin position="145"/>
        <end position="146"/>
    </location>
    <ligand>
        <name>ATP</name>
        <dbReference type="ChEBI" id="CHEBI:30616"/>
    </ligand>
</feature>
<dbReference type="RefSeq" id="XP_003063917.1">
    <property type="nucleotide sequence ID" value="XM_003063871.1"/>
</dbReference>
<feature type="compositionally biased region" description="Acidic residues" evidence="6">
    <location>
        <begin position="474"/>
        <end position="492"/>
    </location>
</feature>
<dbReference type="Pfam" id="PF00183">
    <property type="entry name" value="HSP90"/>
    <property type="match status" value="1"/>
</dbReference>
<dbReference type="OrthoDB" id="28737at2759"/>
<dbReference type="GO" id="GO:0140662">
    <property type="term" value="F:ATP-dependent protein folding chaperone"/>
    <property type="evidence" value="ECO:0007669"/>
    <property type="project" value="InterPro"/>
</dbReference>
<feature type="binding site" evidence="5">
    <location>
        <position position="81"/>
    </location>
    <ligand>
        <name>ATP</name>
        <dbReference type="ChEBI" id="CHEBI:30616"/>
    </ligand>
</feature>
<dbReference type="InterPro" id="IPR037196">
    <property type="entry name" value="HSP90_C"/>
</dbReference>
<dbReference type="GeneID" id="9689555"/>
<dbReference type="InterPro" id="IPR036890">
    <property type="entry name" value="HATPase_C_sf"/>
</dbReference>
<accession>C1N7K3</accession>
<keyword evidence="4" id="KW-0143">Chaperone</keyword>
<protein>
    <submittedName>
        <fullName evidence="9">Predicted protein</fullName>
    </submittedName>
</protein>
<proteinExistence type="inferred from homology"/>
<dbReference type="HAMAP" id="MF_00505">
    <property type="entry name" value="HSP90"/>
    <property type="match status" value="1"/>
</dbReference>
<feature type="compositionally biased region" description="Acidic residues" evidence="6">
    <location>
        <begin position="260"/>
        <end position="315"/>
    </location>
</feature>
<comment type="similarity">
    <text evidence="1">Belongs to the heat shock protein 90 family.</text>
</comment>
<dbReference type="KEGG" id="mpp:MICPUCDRAFT_49037"/>
<dbReference type="FunFam" id="3.30.565.10:FF:000005">
    <property type="entry name" value="Heat shock protein 90"/>
    <property type="match status" value="1"/>
</dbReference>
<feature type="region of interest" description="Disordered" evidence="6">
    <location>
        <begin position="260"/>
        <end position="320"/>
    </location>
</feature>
<dbReference type="Gene3D" id="3.30.565.10">
    <property type="entry name" value="Histidine kinase-like ATPase, C-terminal domain"/>
    <property type="match status" value="1"/>
</dbReference>
<evidence type="ECO:0000256" key="6">
    <source>
        <dbReference type="SAM" id="MobiDB-lite"/>
    </source>
</evidence>
<dbReference type="OMA" id="YMLQETS"/>
<evidence type="ECO:0000256" key="2">
    <source>
        <dbReference type="ARBA" id="ARBA00022741"/>
    </source>
</evidence>
<dbReference type="SUPFAM" id="SSF54211">
    <property type="entry name" value="Ribosomal protein S5 domain 2-like"/>
    <property type="match status" value="1"/>
</dbReference>
<dbReference type="EMBL" id="GG663750">
    <property type="protein sequence ID" value="EEH51539.1"/>
    <property type="molecule type" value="Genomic_DNA"/>
</dbReference>
<feature type="chain" id="PRO_5002910781" evidence="7">
    <location>
        <begin position="27"/>
        <end position="820"/>
    </location>
</feature>
<feature type="binding site" evidence="5">
    <location>
        <position position="130"/>
    </location>
    <ligand>
        <name>ATP</name>
        <dbReference type="ChEBI" id="CHEBI:30616"/>
    </ligand>
</feature>
<dbReference type="AlphaFoldDB" id="C1N7K3"/>
<feature type="binding site" evidence="5">
    <location>
        <position position="138"/>
    </location>
    <ligand>
        <name>ATP</name>
        <dbReference type="ChEBI" id="CHEBI:30616"/>
    </ligand>
</feature>
<dbReference type="Gene3D" id="1.20.120.790">
    <property type="entry name" value="Heat shock protein 90, C-terminal domain"/>
    <property type="match status" value="1"/>
</dbReference>
<keyword evidence="7" id="KW-0732">Signal</keyword>
<dbReference type="Gene3D" id="3.30.230.80">
    <property type="match status" value="1"/>
</dbReference>
<reference evidence="9 10" key="1">
    <citation type="journal article" date="2009" name="Science">
        <title>Green evolution and dynamic adaptations revealed by genomes of the marine picoeukaryotes Micromonas.</title>
        <authorList>
            <person name="Worden A.Z."/>
            <person name="Lee J.H."/>
            <person name="Mock T."/>
            <person name="Rouze P."/>
            <person name="Simmons M.P."/>
            <person name="Aerts A.L."/>
            <person name="Allen A.E."/>
            <person name="Cuvelier M.L."/>
            <person name="Derelle E."/>
            <person name="Everett M.V."/>
            <person name="Foulon E."/>
            <person name="Grimwood J."/>
            <person name="Gundlach H."/>
            <person name="Henrissat B."/>
            <person name="Napoli C."/>
            <person name="McDonald S.M."/>
            <person name="Parker M.S."/>
            <person name="Rombauts S."/>
            <person name="Salamov A."/>
            <person name="Von Dassow P."/>
            <person name="Badger J.H."/>
            <person name="Coutinho P.M."/>
            <person name="Demir E."/>
            <person name="Dubchak I."/>
            <person name="Gentemann C."/>
            <person name="Eikrem W."/>
            <person name="Gready J.E."/>
            <person name="John U."/>
            <person name="Lanier W."/>
            <person name="Lindquist E.A."/>
            <person name="Lucas S."/>
            <person name="Mayer K.F."/>
            <person name="Moreau H."/>
            <person name="Not F."/>
            <person name="Otillar R."/>
            <person name="Panaud O."/>
            <person name="Pangilinan J."/>
            <person name="Paulsen I."/>
            <person name="Piegu B."/>
            <person name="Poliakov A."/>
            <person name="Robbens S."/>
            <person name="Schmutz J."/>
            <person name="Toulza E."/>
            <person name="Wyss T."/>
            <person name="Zelensky A."/>
            <person name="Zhou K."/>
            <person name="Armbrust E.V."/>
            <person name="Bhattacharya D."/>
            <person name="Goodenough U.W."/>
            <person name="Van de Peer Y."/>
            <person name="Grigoriev I.V."/>
        </authorList>
    </citation>
    <scope>NUCLEOTIDE SEQUENCE [LARGE SCALE GENOMIC DNA]</scope>
    <source>
        <strain evidence="9 10">CCMP1545</strain>
    </source>
</reference>
<dbReference type="Pfam" id="PF13589">
    <property type="entry name" value="HATPase_c_3"/>
    <property type="match status" value="1"/>
</dbReference>
<dbReference type="InterPro" id="IPR020575">
    <property type="entry name" value="Hsp90_N"/>
</dbReference>
<dbReference type="PRINTS" id="PR00775">
    <property type="entry name" value="HEATSHOCK90"/>
</dbReference>
<name>C1N7K3_MICPC</name>
<dbReference type="SMART" id="SM00387">
    <property type="entry name" value="HATPase_c"/>
    <property type="match status" value="1"/>
</dbReference>
<dbReference type="GO" id="GO:0051082">
    <property type="term" value="F:unfolded protein binding"/>
    <property type="evidence" value="ECO:0007669"/>
    <property type="project" value="InterPro"/>
</dbReference>
<dbReference type="Proteomes" id="UP000001876">
    <property type="component" value="Unassembled WGS sequence"/>
</dbReference>
<keyword evidence="2 5" id="KW-0547">Nucleotide-binding</keyword>
<organism evidence="10">
    <name type="scientific">Micromonas pusilla (strain CCMP1545)</name>
    <name type="common">Picoplanktonic green alga</name>
    <dbReference type="NCBI Taxonomy" id="564608"/>
    <lineage>
        <taxon>Eukaryota</taxon>
        <taxon>Viridiplantae</taxon>
        <taxon>Chlorophyta</taxon>
        <taxon>Mamiellophyceae</taxon>
        <taxon>Mamiellales</taxon>
        <taxon>Mamiellaceae</taxon>
        <taxon>Micromonas</taxon>
    </lineage>
</organism>
<evidence type="ECO:0000259" key="8">
    <source>
        <dbReference type="SMART" id="SM00387"/>
    </source>
</evidence>
<keyword evidence="3 5" id="KW-0067">ATP-binding</keyword>
<dbReference type="GO" id="GO:0016887">
    <property type="term" value="F:ATP hydrolysis activity"/>
    <property type="evidence" value="ECO:0007669"/>
    <property type="project" value="InterPro"/>
</dbReference>
<feature type="binding site" evidence="5">
    <location>
        <position position="77"/>
    </location>
    <ligand>
        <name>ATP</name>
        <dbReference type="ChEBI" id="CHEBI:30616"/>
    </ligand>
</feature>
<dbReference type="GO" id="GO:0005524">
    <property type="term" value="F:ATP binding"/>
    <property type="evidence" value="ECO:0007669"/>
    <property type="project" value="UniProtKB-KW"/>
</dbReference>
<feature type="binding site" evidence="5">
    <location>
        <begin position="165"/>
        <end position="170"/>
    </location>
    <ligand>
        <name>ATP</name>
        <dbReference type="ChEBI" id="CHEBI:30616"/>
    </ligand>
</feature>
<feature type="binding site" evidence="5">
    <location>
        <position position="125"/>
    </location>
    <ligand>
        <name>ATP</name>
        <dbReference type="ChEBI" id="CHEBI:30616"/>
    </ligand>
</feature>
<gene>
    <name evidence="9" type="ORF">MICPUCDRAFT_49037</name>
</gene>
<evidence type="ECO:0000256" key="3">
    <source>
        <dbReference type="ARBA" id="ARBA00022840"/>
    </source>
</evidence>
<evidence type="ECO:0000256" key="7">
    <source>
        <dbReference type="SAM" id="SignalP"/>
    </source>
</evidence>
<evidence type="ECO:0000256" key="1">
    <source>
        <dbReference type="ARBA" id="ARBA00008239"/>
    </source>
</evidence>
<dbReference type="InterPro" id="IPR019805">
    <property type="entry name" value="Heat_shock_protein_90_CS"/>
</dbReference>
<dbReference type="STRING" id="564608.C1N7K3"/>
<feature type="region of interest" description="Disordered" evidence="6">
    <location>
        <begin position="472"/>
        <end position="506"/>
    </location>
</feature>
<dbReference type="InterPro" id="IPR003594">
    <property type="entry name" value="HATPase_dom"/>
</dbReference>